<reference evidence="3 4" key="1">
    <citation type="journal article" date="2024" name="Chem. Sci.">
        <title>Discovery of megapolipeptins by genome mining of a Burkholderiales bacteria collection.</title>
        <authorList>
            <person name="Paulo B.S."/>
            <person name="Recchia M.J.J."/>
            <person name="Lee S."/>
            <person name="Fergusson C.H."/>
            <person name="Romanowski S.B."/>
            <person name="Hernandez A."/>
            <person name="Krull N."/>
            <person name="Liu D.Y."/>
            <person name="Cavanagh H."/>
            <person name="Bos A."/>
            <person name="Gray C.A."/>
            <person name="Murphy B.T."/>
            <person name="Linington R.G."/>
            <person name="Eustaquio A.S."/>
        </authorList>
    </citation>
    <scope>NUCLEOTIDE SEQUENCE [LARGE SCALE GENOMIC DNA]</scope>
    <source>
        <strain evidence="3 4">RL17-379-BIB-C</strain>
    </source>
</reference>
<evidence type="ECO:0008006" key="5">
    <source>
        <dbReference type="Google" id="ProtNLM"/>
    </source>
</evidence>
<feature type="chain" id="PRO_5047189215" description="Outer membrane protein beta-barrel domain-containing protein" evidence="2">
    <location>
        <begin position="22"/>
        <end position="254"/>
    </location>
</feature>
<evidence type="ECO:0000256" key="1">
    <source>
        <dbReference type="ARBA" id="ARBA00004442"/>
    </source>
</evidence>
<dbReference type="Proteomes" id="UP001629288">
    <property type="component" value="Unassembled WGS sequence"/>
</dbReference>
<evidence type="ECO:0000313" key="4">
    <source>
        <dbReference type="Proteomes" id="UP001629288"/>
    </source>
</evidence>
<evidence type="ECO:0000313" key="3">
    <source>
        <dbReference type="EMBL" id="MFM0448416.1"/>
    </source>
</evidence>
<comment type="caution">
    <text evidence="3">The sequence shown here is derived from an EMBL/GenBank/DDBJ whole genome shotgun (WGS) entry which is preliminary data.</text>
</comment>
<protein>
    <recommendedName>
        <fullName evidence="5">Outer membrane protein beta-barrel domain-containing protein</fullName>
    </recommendedName>
</protein>
<dbReference type="SUPFAM" id="SSF56925">
    <property type="entry name" value="OMPA-like"/>
    <property type="match status" value="1"/>
</dbReference>
<dbReference type="RefSeq" id="WP_408131693.1">
    <property type="nucleotide sequence ID" value="NZ_JAQQDH010000020.1"/>
</dbReference>
<accession>A0ABW9C9Z8</accession>
<proteinExistence type="predicted"/>
<organism evidence="3 4">
    <name type="scientific">Paraburkholderia strydomiana</name>
    <dbReference type="NCBI Taxonomy" id="1245417"/>
    <lineage>
        <taxon>Bacteria</taxon>
        <taxon>Pseudomonadati</taxon>
        <taxon>Pseudomonadota</taxon>
        <taxon>Betaproteobacteria</taxon>
        <taxon>Burkholderiales</taxon>
        <taxon>Burkholderiaceae</taxon>
        <taxon>Paraburkholderia</taxon>
    </lineage>
</organism>
<evidence type="ECO:0000256" key="2">
    <source>
        <dbReference type="SAM" id="SignalP"/>
    </source>
</evidence>
<feature type="signal peptide" evidence="2">
    <location>
        <begin position="1"/>
        <end position="21"/>
    </location>
</feature>
<name>A0ABW9C9Z8_9BURK</name>
<dbReference type="EMBL" id="JAQQDH010000020">
    <property type="protein sequence ID" value="MFM0448416.1"/>
    <property type="molecule type" value="Genomic_DNA"/>
</dbReference>
<sequence length="254" mass="27186">MKRAKLGLAISAFFAAAPISAQTETPAPDTWQFEATPYLWAAGLDGWSRVGARTPTAHLDASFSDVFRNLDFGAMGAFEARKGRWAILFDSIYIKLSQTSDPLLGGALGTAELGVKQAILQLAGAYRVLDRSGVTVDVLAGVRYTYVNGDLSFSQSALLPGGPSRSDSVSWTDGFAGVRAAYALTEKWSLVGYADGGAGGTKHSWQFLAAANYAFSKTFVAKVGYRILSMDYEKPNFLYNVKTSGVFAGVGIRF</sequence>
<keyword evidence="4" id="KW-1185">Reference proteome</keyword>
<gene>
    <name evidence="3" type="ORF">PQR00_33015</name>
</gene>
<dbReference type="InterPro" id="IPR011250">
    <property type="entry name" value="OMP/PagP_B-barrel"/>
</dbReference>
<comment type="subcellular location">
    <subcellularLocation>
        <location evidence="1">Cell outer membrane</location>
    </subcellularLocation>
</comment>
<keyword evidence="2" id="KW-0732">Signal</keyword>